<dbReference type="InterPro" id="IPR015919">
    <property type="entry name" value="Cadherin-like_sf"/>
</dbReference>
<sequence>MAGRGAWIRRALVLMACLGAVGCGSSGGTGDTSRAGVDTEAPSIPGAQTPTDGSPPLSPPDAGTQGPDESTPPPKPTVCAPTGAGPHWLQEGEPLTVTLRCGTGYSAAGLRFTVSPLPEGARVDEASGTFTWTPGKAQAAVWLLSITEHSTGETGVLKVGVADNWQAPGNVRELDPTTYTEEYGLPVMHLFFEGQLTAGGYRPVELVYRGHRYTAEAKYRGATSSIFPKRNYTFKFAKEDPFNEPELAGGFTGRRKLVLITSFNDNSYIRPRLAFDLWNRMSPDHIQVKTFSAVLYVNGRFWGLFTVGDHVDEHLMEQHGLSDDGDLFKAVEADANFSRLDKNGAPKEPLQLGFEKKEGKPQDGWVGAYDTLNGLIAFIADSDAETFRSQWSSRLNTQDYEDWWIFNTAILGVDSGGKNAYHYYDPATQAPWRFIPWDLDASFGQSWDTRRTGSTALMNFASANHLFARMLAEPTIATPMRERYREMLRGPLAKEEVQKLIDGYVREIHAVALRDEARWLQQYRTFERWSDRTDFTTHEQEVEYLRQWVDERWELLNRQLP</sequence>
<dbReference type="Proteomes" id="UP001611383">
    <property type="component" value="Chromosome"/>
</dbReference>
<dbReference type="InterPro" id="IPR013783">
    <property type="entry name" value="Ig-like_fold"/>
</dbReference>
<dbReference type="PANTHER" id="PTHR40050:SF1">
    <property type="entry name" value="INNER SPORE COAT PROTEIN H"/>
    <property type="match status" value="1"/>
</dbReference>
<dbReference type="Pfam" id="PF08757">
    <property type="entry name" value="CotH"/>
    <property type="match status" value="1"/>
</dbReference>
<evidence type="ECO:0008006" key="5">
    <source>
        <dbReference type="Google" id="ProtNLM"/>
    </source>
</evidence>
<evidence type="ECO:0000256" key="2">
    <source>
        <dbReference type="SAM" id="SignalP"/>
    </source>
</evidence>
<gene>
    <name evidence="3" type="ORF">F0U60_04500</name>
</gene>
<evidence type="ECO:0000256" key="1">
    <source>
        <dbReference type="SAM" id="MobiDB-lite"/>
    </source>
</evidence>
<dbReference type="SUPFAM" id="SSF49313">
    <property type="entry name" value="Cadherin-like"/>
    <property type="match status" value="1"/>
</dbReference>
<feature type="region of interest" description="Disordered" evidence="1">
    <location>
        <begin position="25"/>
        <end position="90"/>
    </location>
</feature>
<feature type="chain" id="PRO_5046409153" description="Inner spore coat protein H" evidence="2">
    <location>
        <begin position="27"/>
        <end position="561"/>
    </location>
</feature>
<dbReference type="InterPro" id="IPR014867">
    <property type="entry name" value="Spore_coat_CotH_CotH2/3/7"/>
</dbReference>
<reference evidence="3 4" key="1">
    <citation type="submission" date="2019-08" db="EMBL/GenBank/DDBJ databases">
        <title>Archangium and Cystobacter genomes.</title>
        <authorList>
            <person name="Chen I.-C.K."/>
            <person name="Wielgoss S."/>
        </authorList>
    </citation>
    <scope>NUCLEOTIDE SEQUENCE [LARGE SCALE GENOMIC DNA]</scope>
    <source>
        <strain evidence="3 4">Cbm 6</strain>
    </source>
</reference>
<dbReference type="EMBL" id="CP043494">
    <property type="protein sequence ID" value="WNG43440.1"/>
    <property type="molecule type" value="Genomic_DNA"/>
</dbReference>
<protein>
    <recommendedName>
        <fullName evidence="5">Inner spore coat protein H</fullName>
    </recommendedName>
</protein>
<dbReference type="Gene3D" id="2.60.40.10">
    <property type="entry name" value="Immunoglobulins"/>
    <property type="match status" value="1"/>
</dbReference>
<accession>A0ABY9WLY0</accession>
<organism evidence="3 4">
    <name type="scientific">Archangium minus</name>
    <dbReference type="NCBI Taxonomy" id="83450"/>
    <lineage>
        <taxon>Bacteria</taxon>
        <taxon>Pseudomonadati</taxon>
        <taxon>Myxococcota</taxon>
        <taxon>Myxococcia</taxon>
        <taxon>Myxococcales</taxon>
        <taxon>Cystobacterineae</taxon>
        <taxon>Archangiaceae</taxon>
        <taxon>Archangium</taxon>
    </lineage>
</organism>
<dbReference type="RefSeq" id="WP_395814360.1">
    <property type="nucleotide sequence ID" value="NZ_CP043494.1"/>
</dbReference>
<evidence type="ECO:0000313" key="3">
    <source>
        <dbReference type="EMBL" id="WNG43440.1"/>
    </source>
</evidence>
<keyword evidence="4" id="KW-1185">Reference proteome</keyword>
<feature type="signal peptide" evidence="2">
    <location>
        <begin position="1"/>
        <end position="26"/>
    </location>
</feature>
<name>A0ABY9WLY0_9BACT</name>
<evidence type="ECO:0000313" key="4">
    <source>
        <dbReference type="Proteomes" id="UP001611383"/>
    </source>
</evidence>
<proteinExistence type="predicted"/>
<dbReference type="PANTHER" id="PTHR40050">
    <property type="entry name" value="INNER SPORE COAT PROTEIN H"/>
    <property type="match status" value="1"/>
</dbReference>
<keyword evidence="2" id="KW-0732">Signal</keyword>